<sequence length="36" mass="3825">MPTAITPSNSDPALATYDSPIGRLTLDSGVFVFRTL</sequence>
<dbReference type="EMBL" id="AP011540">
    <property type="protein sequence ID" value="BAI64483.1"/>
    <property type="molecule type" value="Genomic_DNA"/>
</dbReference>
<evidence type="ECO:0000313" key="1">
    <source>
        <dbReference type="EMBL" id="BAI64483.1"/>
    </source>
</evidence>
<reference evidence="2" key="1">
    <citation type="submission" date="2009-07" db="EMBL/GenBank/DDBJ databases">
        <title>Complete genome sequence of Rothia mucilaginosa DJ.</title>
        <authorList>
            <person name="Yamane K."/>
            <person name="Nambu T."/>
            <person name="Mashimo C."/>
            <person name="Sugimori C."/>
            <person name="Yamanaka T."/>
            <person name="Leung K."/>
            <person name="Fukushima H."/>
        </authorList>
    </citation>
    <scope>NUCLEOTIDE SEQUENCE [LARGE SCALE GENOMIC DNA]</scope>
    <source>
        <strain evidence="2">DY-18</strain>
    </source>
</reference>
<dbReference type="HOGENOM" id="CLU_3358235_0_0_11"/>
<dbReference type="AlphaFoldDB" id="D2NS57"/>
<keyword evidence="2" id="KW-1185">Reference proteome</keyword>
<evidence type="ECO:0000313" key="2">
    <source>
        <dbReference type="Proteomes" id="UP000001883"/>
    </source>
</evidence>
<organism evidence="1 2">
    <name type="scientific">Rothia mucilaginosa (strain DY-18)</name>
    <name type="common">Stomatococcus mucilaginosus</name>
    <dbReference type="NCBI Taxonomy" id="680646"/>
    <lineage>
        <taxon>Bacteria</taxon>
        <taxon>Bacillati</taxon>
        <taxon>Actinomycetota</taxon>
        <taxon>Actinomycetes</taxon>
        <taxon>Micrococcales</taxon>
        <taxon>Micrococcaceae</taxon>
        <taxon>Rothia</taxon>
    </lineage>
</organism>
<gene>
    <name evidence="1" type="ordered locus">RMDY18_06510</name>
</gene>
<reference evidence="1 2" key="3">
    <citation type="journal article" date="2010" name="Sequencing">
        <title>Complete Genome Sequence of Rothia mucilaginosa DY-18: A Clinical Isolate with Dense Meshwork-Like Structures from a Persistent Apical Periodontitis Lesion.</title>
        <authorList>
            <person name="Yamane K."/>
            <person name="Nambu T."/>
            <person name="Yamanaka T."/>
            <person name="Mashimo C."/>
            <person name="Sugimori C."/>
            <person name="Leung K.-P."/>
            <person name="Fukushima H."/>
        </authorList>
    </citation>
    <scope>NUCLEOTIDE SEQUENCE [LARGE SCALE GENOMIC DNA]</scope>
    <source>
        <strain evidence="1 2">DY-18</strain>
    </source>
</reference>
<dbReference type="Proteomes" id="UP000001883">
    <property type="component" value="Chromosome"/>
</dbReference>
<name>D2NS57_ROTMD</name>
<dbReference type="STRING" id="680646.RMDY18_06510"/>
<reference evidence="1 2" key="2">
    <citation type="journal article" date="2010" name="J Osaka Dent Univ">
        <title>Isolation and identification of Rothia mucilaginosa from persistent apical periodontitis lesions.</title>
        <authorList>
            <person name="Yamane K."/>
            <person name="Yoshida M."/>
            <person name="Fujihira T."/>
            <person name="Baba T."/>
            <person name="Tsuji N."/>
            <person name="Hayashi H."/>
            <person name="Sugimori C."/>
            <person name="Yamanaka T."/>
            <person name="Mashimo C."/>
            <person name="Nambu T."/>
            <person name="Kawai H."/>
            <person name="Fukushima H."/>
        </authorList>
    </citation>
    <scope>NUCLEOTIDE SEQUENCE [LARGE SCALE GENOMIC DNA]</scope>
    <source>
        <strain evidence="1 2">DY-18</strain>
    </source>
</reference>
<proteinExistence type="predicted"/>
<protein>
    <submittedName>
        <fullName evidence="1">Uncharacterized protein</fullName>
    </submittedName>
</protein>
<accession>D2NS57</accession>
<dbReference type="KEGG" id="rmu:RMDY18_06510"/>